<proteinExistence type="predicted"/>
<dbReference type="OrthoDB" id="1523802at2"/>
<dbReference type="eggNOG" id="ENOG502ZBEH">
    <property type="taxonomic scope" value="Bacteria"/>
</dbReference>
<evidence type="ECO:0000313" key="2">
    <source>
        <dbReference type="Proteomes" id="UP000027821"/>
    </source>
</evidence>
<dbReference type="EMBL" id="JMIH01000018">
    <property type="protein sequence ID" value="KEO73863.1"/>
    <property type="molecule type" value="Genomic_DNA"/>
</dbReference>
<organism evidence="1 2">
    <name type="scientific">Anditalea andensis</name>
    <dbReference type="NCBI Taxonomy" id="1048983"/>
    <lineage>
        <taxon>Bacteria</taxon>
        <taxon>Pseudomonadati</taxon>
        <taxon>Bacteroidota</taxon>
        <taxon>Cytophagia</taxon>
        <taxon>Cytophagales</taxon>
        <taxon>Cytophagaceae</taxon>
        <taxon>Anditalea</taxon>
    </lineage>
</organism>
<dbReference type="STRING" id="1048983.EL17_10200"/>
<dbReference type="AlphaFoldDB" id="A0A074L1V9"/>
<sequence>MKKLSLILTLLAIGMALTYAQEKNYLVFEYMRVEKGNTLPYIEYKDFLEKLYQESNNQGDIKGWDFWSLKSGAEQEDFHYLTVTYYNDPVKMMEGLSLGKLISYGKEVYKDMDHKALHEKISEAHKSRDLAVRSYMEEIVAVGDNFRLQPGVLASFDLMKAVEGRFEEYETAEKEVFLPIHKKKIENDLMATWRLLRTALPFGSEARSTHMTINIYKDYLQFFNSMEYEDIEASQEERRAVEKGLQSRDQKWVYLATLEKVVR</sequence>
<gene>
    <name evidence="1" type="ORF">EL17_10200</name>
</gene>
<dbReference type="RefSeq" id="WP_035073904.1">
    <property type="nucleotide sequence ID" value="NZ_JMIH01000018.1"/>
</dbReference>
<name>A0A074L1V9_9BACT</name>
<protein>
    <recommendedName>
        <fullName evidence="3">NIPSNAP domain-containing protein</fullName>
    </recommendedName>
</protein>
<dbReference type="Proteomes" id="UP000027821">
    <property type="component" value="Unassembled WGS sequence"/>
</dbReference>
<keyword evidence="2" id="KW-1185">Reference proteome</keyword>
<accession>A0A074L1V9</accession>
<reference evidence="1 2" key="1">
    <citation type="submission" date="2014-04" db="EMBL/GenBank/DDBJ databases">
        <title>Characterization and application of a salt tolerant electro-active bacterium.</title>
        <authorList>
            <person name="Yang L."/>
            <person name="Wei S."/>
            <person name="Tay Q.X.M."/>
        </authorList>
    </citation>
    <scope>NUCLEOTIDE SEQUENCE [LARGE SCALE GENOMIC DNA]</scope>
    <source>
        <strain evidence="1 2">LY1</strain>
    </source>
</reference>
<evidence type="ECO:0008006" key="3">
    <source>
        <dbReference type="Google" id="ProtNLM"/>
    </source>
</evidence>
<evidence type="ECO:0000313" key="1">
    <source>
        <dbReference type="EMBL" id="KEO73863.1"/>
    </source>
</evidence>
<comment type="caution">
    <text evidence="1">The sequence shown here is derived from an EMBL/GenBank/DDBJ whole genome shotgun (WGS) entry which is preliminary data.</text>
</comment>